<evidence type="ECO:0000313" key="4">
    <source>
        <dbReference type="Proteomes" id="UP000620156"/>
    </source>
</evidence>
<dbReference type="EMBL" id="BMQK01000017">
    <property type="protein sequence ID" value="GGQ80415.1"/>
    <property type="molecule type" value="Genomic_DNA"/>
</dbReference>
<sequence length="151" mass="15650">MSGDRTDGDQGDRSGLAAGDRPQPVLPVVAPAERGATRIAERVVAKIAAQAAREALGSLPPEAAPPHAGVDVRPRAPAPAVAGEVPSAAVHVRVGLELDYPTDIGGRCAAVRRRVTERVEELAGMTVPEVAVRVERLHPAHPTGAAHGRIR</sequence>
<dbReference type="AlphaFoldDB" id="A0A918BNX7"/>
<evidence type="ECO:0008006" key="5">
    <source>
        <dbReference type="Google" id="ProtNLM"/>
    </source>
</evidence>
<dbReference type="InterPro" id="IPR005531">
    <property type="entry name" value="Asp23"/>
</dbReference>
<evidence type="ECO:0000313" key="3">
    <source>
        <dbReference type="EMBL" id="GGQ80415.1"/>
    </source>
</evidence>
<gene>
    <name evidence="3" type="ORF">GCM10010145_57630</name>
</gene>
<comment type="similarity">
    <text evidence="1">Belongs to the asp23 family.</text>
</comment>
<feature type="compositionally biased region" description="Basic and acidic residues" evidence="2">
    <location>
        <begin position="1"/>
        <end position="12"/>
    </location>
</feature>
<proteinExistence type="inferred from homology"/>
<reference evidence="3" key="1">
    <citation type="journal article" date="2014" name="Int. J. Syst. Evol. Microbiol.">
        <title>Complete genome sequence of Corynebacterium casei LMG S-19264T (=DSM 44701T), isolated from a smear-ripened cheese.</title>
        <authorList>
            <consortium name="US DOE Joint Genome Institute (JGI-PGF)"/>
            <person name="Walter F."/>
            <person name="Albersmeier A."/>
            <person name="Kalinowski J."/>
            <person name="Ruckert C."/>
        </authorList>
    </citation>
    <scope>NUCLEOTIDE SEQUENCE</scope>
    <source>
        <strain evidence="3">JCM 3131</strain>
    </source>
</reference>
<reference evidence="3" key="2">
    <citation type="submission" date="2020-09" db="EMBL/GenBank/DDBJ databases">
        <authorList>
            <person name="Sun Q."/>
            <person name="Ohkuma M."/>
        </authorList>
    </citation>
    <scope>NUCLEOTIDE SEQUENCE</scope>
    <source>
        <strain evidence="3">JCM 3131</strain>
    </source>
</reference>
<accession>A0A918BNX7</accession>
<comment type="caution">
    <text evidence="3">The sequence shown here is derived from an EMBL/GenBank/DDBJ whole genome shotgun (WGS) entry which is preliminary data.</text>
</comment>
<protein>
    <recommendedName>
        <fullName evidence="5">Asp23/Gls24 family envelope stress response protein</fullName>
    </recommendedName>
</protein>
<organism evidence="3 4">
    <name type="scientific">Streptomyces ruber</name>
    <dbReference type="NCBI Taxonomy" id="83378"/>
    <lineage>
        <taxon>Bacteria</taxon>
        <taxon>Bacillati</taxon>
        <taxon>Actinomycetota</taxon>
        <taxon>Actinomycetes</taxon>
        <taxon>Kitasatosporales</taxon>
        <taxon>Streptomycetaceae</taxon>
        <taxon>Streptomyces</taxon>
    </lineage>
</organism>
<evidence type="ECO:0000256" key="1">
    <source>
        <dbReference type="ARBA" id="ARBA00005721"/>
    </source>
</evidence>
<dbReference type="RefSeq" id="WP_189219817.1">
    <property type="nucleotide sequence ID" value="NZ_BMQK01000017.1"/>
</dbReference>
<evidence type="ECO:0000256" key="2">
    <source>
        <dbReference type="SAM" id="MobiDB-lite"/>
    </source>
</evidence>
<feature type="region of interest" description="Disordered" evidence="2">
    <location>
        <begin position="1"/>
        <end position="28"/>
    </location>
</feature>
<name>A0A918BNX7_9ACTN</name>
<keyword evidence="4" id="KW-1185">Reference proteome</keyword>
<dbReference type="Pfam" id="PF03780">
    <property type="entry name" value="Asp23"/>
    <property type="match status" value="1"/>
</dbReference>
<dbReference type="Proteomes" id="UP000620156">
    <property type="component" value="Unassembled WGS sequence"/>
</dbReference>